<keyword evidence="2" id="KW-1185">Reference proteome</keyword>
<dbReference type="AlphaFoldDB" id="A0A1E7QL16"/>
<dbReference type="Proteomes" id="UP000175679">
    <property type="component" value="Unassembled WGS sequence"/>
</dbReference>
<comment type="caution">
    <text evidence="1">The sequence shown here is derived from an EMBL/GenBank/DDBJ whole genome shotgun (WGS) entry which is preliminary data.</text>
</comment>
<sequence length="89" mass="10066">MNAKFDILDAEHKKIADKTIFYNVSNYNVSNSHAGDSSVIDISSKVSLKIEGMIMDKVCHILDLKCHIPSIMEIQQNLDKFIKNLVQNT</sequence>
<dbReference type="RefSeq" id="WP_070064814.1">
    <property type="nucleotide sequence ID" value="NZ_MJMG01000001.1"/>
</dbReference>
<accession>A0A1E7QL16</accession>
<protein>
    <submittedName>
        <fullName evidence="1">Uncharacterized protein</fullName>
    </submittedName>
</protein>
<reference evidence="1 2" key="1">
    <citation type="submission" date="2016-09" db="EMBL/GenBank/DDBJ databases">
        <title>Genomic evidence for plant-parasitic nematodes as the earliest Wolbachia hosts.</title>
        <authorList>
            <person name="Brown A.M."/>
            <person name="Wasala S.K."/>
            <person name="Howe D.K."/>
            <person name="Peetz A.B."/>
            <person name="Zasada I.A."/>
            <person name="Denver D.R."/>
        </authorList>
    </citation>
    <scope>NUCLEOTIDE SEQUENCE [LARGE SCALE GENOMIC DNA]</scope>
    <source>
        <strain evidence="2">wPpe</strain>
    </source>
</reference>
<proteinExistence type="predicted"/>
<dbReference type="EMBL" id="MJMG01000001">
    <property type="protein sequence ID" value="OEY87165.1"/>
    <property type="molecule type" value="Genomic_DNA"/>
</dbReference>
<evidence type="ECO:0000313" key="2">
    <source>
        <dbReference type="Proteomes" id="UP000175679"/>
    </source>
</evidence>
<gene>
    <name evidence="1" type="ORF">BIY23_01670</name>
</gene>
<evidence type="ECO:0000313" key="1">
    <source>
        <dbReference type="EMBL" id="OEY87165.1"/>
    </source>
</evidence>
<organism evidence="1 2">
    <name type="scientific">Wolbachia pipientis</name>
    <dbReference type="NCBI Taxonomy" id="955"/>
    <lineage>
        <taxon>Bacteria</taxon>
        <taxon>Pseudomonadati</taxon>
        <taxon>Pseudomonadota</taxon>
        <taxon>Alphaproteobacteria</taxon>
        <taxon>Rickettsiales</taxon>
        <taxon>Anaplasmataceae</taxon>
        <taxon>Wolbachieae</taxon>
        <taxon>Wolbachia</taxon>
    </lineage>
</organism>
<name>A0A1E7QL16_WOLPI</name>